<dbReference type="InterPro" id="IPR006619">
    <property type="entry name" value="PGRP_domain_met/bac"/>
</dbReference>
<protein>
    <submittedName>
        <fullName evidence="6">Lysin</fullName>
    </submittedName>
</protein>
<dbReference type="InterPro" id="IPR036505">
    <property type="entry name" value="Amidase/PGRP_sf"/>
</dbReference>
<evidence type="ECO:0000259" key="4">
    <source>
        <dbReference type="SMART" id="SM00644"/>
    </source>
</evidence>
<dbReference type="InterPro" id="IPR002502">
    <property type="entry name" value="Amidase_domain"/>
</dbReference>
<dbReference type="Gene3D" id="3.40.80.10">
    <property type="entry name" value="Peptidoglycan recognition protein-like"/>
    <property type="match status" value="1"/>
</dbReference>
<dbReference type="GO" id="GO:0042742">
    <property type="term" value="P:defense response to bacterium"/>
    <property type="evidence" value="ECO:0007669"/>
    <property type="project" value="UniProtKB-KW"/>
</dbReference>
<evidence type="ECO:0000313" key="6">
    <source>
        <dbReference type="EMBL" id="AUV61729.1"/>
    </source>
</evidence>
<dbReference type="PANTHER" id="PTHR11022">
    <property type="entry name" value="PEPTIDOGLYCAN RECOGNITION PROTEIN"/>
    <property type="match status" value="1"/>
</dbReference>
<keyword evidence="2" id="KW-0929">Antimicrobial</keyword>
<dbReference type="Proteomes" id="UP000241183">
    <property type="component" value="Segment"/>
</dbReference>
<dbReference type="GO" id="GO:0009253">
    <property type="term" value="P:peptidoglycan catabolic process"/>
    <property type="evidence" value="ECO:0007669"/>
    <property type="project" value="InterPro"/>
</dbReference>
<comment type="similarity">
    <text evidence="1">Belongs to the N-acetylmuramoyl-L-alanine amidase 2 family.</text>
</comment>
<evidence type="ECO:0000256" key="2">
    <source>
        <dbReference type="ARBA" id="ARBA00022529"/>
    </source>
</evidence>
<evidence type="ECO:0000256" key="1">
    <source>
        <dbReference type="ARBA" id="ARBA00007553"/>
    </source>
</evidence>
<dbReference type="SUPFAM" id="SSF55846">
    <property type="entry name" value="N-acetylmuramoyl-L-alanine amidase-like"/>
    <property type="match status" value="1"/>
</dbReference>
<accession>A0A2K9VHF1</accession>
<dbReference type="Pfam" id="PF01510">
    <property type="entry name" value="Amidase_2"/>
    <property type="match status" value="1"/>
</dbReference>
<organism evidence="6 7">
    <name type="scientific">Pseudomonas phage Henninger</name>
    <dbReference type="NCBI Taxonomy" id="2079287"/>
    <lineage>
        <taxon>Viruses</taxon>
        <taxon>Duplodnaviria</taxon>
        <taxon>Heunggongvirae</taxon>
        <taxon>Uroviricota</taxon>
        <taxon>Caudoviricetes</taxon>
        <taxon>Autographivirales</taxon>
        <taxon>Autotranscriptaviridae</taxon>
        <taxon>Studiervirinae</taxon>
        <taxon>Hennigervirus</taxon>
        <taxon>Hennigervirus henninger</taxon>
        <taxon>Ghunavirus henninger</taxon>
    </lineage>
</organism>
<keyword evidence="3" id="KW-0081">Bacteriolytic enzyme</keyword>
<dbReference type="GO" id="GO:0008270">
    <property type="term" value="F:zinc ion binding"/>
    <property type="evidence" value="ECO:0007669"/>
    <property type="project" value="InterPro"/>
</dbReference>
<dbReference type="GO" id="GO:0008745">
    <property type="term" value="F:N-acetylmuramoyl-L-alanine amidase activity"/>
    <property type="evidence" value="ECO:0007669"/>
    <property type="project" value="InterPro"/>
</dbReference>
<dbReference type="InterPro" id="IPR015510">
    <property type="entry name" value="PGRP"/>
</dbReference>
<evidence type="ECO:0000256" key="3">
    <source>
        <dbReference type="ARBA" id="ARBA00022638"/>
    </source>
</evidence>
<keyword evidence="7" id="KW-1185">Reference proteome</keyword>
<gene>
    <name evidence="6" type="ORF">PsPhHenninger_gp18</name>
</gene>
<dbReference type="SMART" id="SM00644">
    <property type="entry name" value="Ami_2"/>
    <property type="match status" value="1"/>
</dbReference>
<sequence>MPKVQFKERTATDLIVVHCAATKASMDIGVREIRQWHVQQGWLDIGYHYVIRRDGTVEEGRPHNVVGSHVKGKNSVSLGICLAGGIDDKGQPENNFTPVQFASLKSLLAKVQALYPQAKVCGHRDLDSGKACPSFDVKSWLKI</sequence>
<reference evidence="7" key="1">
    <citation type="submission" date="2018-01" db="EMBL/GenBank/DDBJ databases">
        <title>Pseudomonas phages infecting Pseudomonas sp. isolated from Prunus avium.</title>
        <authorList>
            <person name="Colberg O."/>
            <person name="Carstens A.B."/>
            <person name="Kot W."/>
            <person name="Hansen L.H."/>
        </authorList>
    </citation>
    <scope>NUCLEOTIDE SEQUENCE [LARGE SCALE GENOMIC DNA]</scope>
</reference>
<evidence type="ECO:0000259" key="5">
    <source>
        <dbReference type="SMART" id="SM00701"/>
    </source>
</evidence>
<dbReference type="CDD" id="cd06583">
    <property type="entry name" value="PGRP"/>
    <property type="match status" value="1"/>
</dbReference>
<proteinExistence type="inferred from homology"/>
<dbReference type="EMBL" id="MG775258">
    <property type="protein sequence ID" value="AUV61729.1"/>
    <property type="molecule type" value="Genomic_DNA"/>
</dbReference>
<dbReference type="GO" id="GO:0001897">
    <property type="term" value="P:symbiont-mediated cytolysis of host cell"/>
    <property type="evidence" value="ECO:0007669"/>
    <property type="project" value="UniProtKB-ARBA"/>
</dbReference>
<evidence type="ECO:0000313" key="7">
    <source>
        <dbReference type="Proteomes" id="UP000241183"/>
    </source>
</evidence>
<name>A0A2K9VHF1_9CAUD</name>
<feature type="domain" description="Peptidoglycan recognition protein family" evidence="5">
    <location>
        <begin position="1"/>
        <end position="127"/>
    </location>
</feature>
<dbReference type="SMART" id="SM00701">
    <property type="entry name" value="PGRP"/>
    <property type="match status" value="1"/>
</dbReference>
<dbReference type="SMR" id="A0A2K9VHF1"/>
<feature type="domain" description="N-acetylmuramoyl-L-alanine amidase" evidence="4">
    <location>
        <begin position="1"/>
        <end position="134"/>
    </location>
</feature>
<dbReference type="PANTHER" id="PTHR11022:SF41">
    <property type="entry name" value="PEPTIDOGLYCAN-RECOGNITION PROTEIN LC-RELATED"/>
    <property type="match status" value="1"/>
</dbReference>